<reference evidence="3 4" key="1">
    <citation type="submission" date="2020-01" db="EMBL/GenBank/DDBJ databases">
        <title>Genetics and antimicrobial susceptibilities of Nocardia species isolated from the soil; a comparison with species isolated from humans.</title>
        <authorList>
            <person name="Carrasco G."/>
            <person name="Monzon S."/>
            <person name="Sansegundo M."/>
            <person name="Garcia E."/>
            <person name="Garrido N."/>
            <person name="Medina M.J."/>
            <person name="Villalon P."/>
            <person name="Ramirez-Arocha A.C."/>
            <person name="Jimenez P."/>
            <person name="Cuesta I."/>
            <person name="Valdezate S."/>
        </authorList>
    </citation>
    <scope>NUCLEOTIDE SEQUENCE [LARGE SCALE GENOMIC DNA]</scope>
    <source>
        <strain evidence="1 3">CNM20110639</strain>
        <strain evidence="2 4">CNM20110649</strain>
    </source>
</reference>
<dbReference type="AlphaFoldDB" id="A0A6P1DET2"/>
<protein>
    <submittedName>
        <fullName evidence="1">Histidine phosphatase family protein</fullName>
    </submittedName>
</protein>
<dbReference type="Proteomes" id="UP000468928">
    <property type="component" value="Unassembled WGS sequence"/>
</dbReference>
<accession>A0A6P1DET2</accession>
<dbReference type="PANTHER" id="PTHR48100:SF1">
    <property type="entry name" value="HISTIDINE PHOSPHATASE FAMILY PROTEIN-RELATED"/>
    <property type="match status" value="1"/>
</dbReference>
<dbReference type="EMBL" id="JAAGUX010000074">
    <property type="protein sequence ID" value="NEW59028.1"/>
    <property type="molecule type" value="Genomic_DNA"/>
</dbReference>
<dbReference type="GO" id="GO:0016791">
    <property type="term" value="F:phosphatase activity"/>
    <property type="evidence" value="ECO:0007669"/>
    <property type="project" value="TreeGrafter"/>
</dbReference>
<dbReference type="PANTHER" id="PTHR48100">
    <property type="entry name" value="BROAD-SPECIFICITY PHOSPHATASE YOR283W-RELATED"/>
    <property type="match status" value="1"/>
</dbReference>
<name>A0A6P1DET2_9NOCA</name>
<dbReference type="Gene3D" id="3.40.50.1240">
    <property type="entry name" value="Phosphoglycerate mutase-like"/>
    <property type="match status" value="1"/>
</dbReference>
<evidence type="ECO:0000313" key="4">
    <source>
        <dbReference type="Proteomes" id="UP000470876"/>
    </source>
</evidence>
<organism evidence="1 3">
    <name type="scientific">Nocardia cyriacigeorgica</name>
    <dbReference type="NCBI Taxonomy" id="135487"/>
    <lineage>
        <taxon>Bacteria</taxon>
        <taxon>Bacillati</taxon>
        <taxon>Actinomycetota</taxon>
        <taxon>Actinomycetes</taxon>
        <taxon>Mycobacteriales</taxon>
        <taxon>Nocardiaceae</taxon>
        <taxon>Nocardia</taxon>
    </lineage>
</organism>
<dbReference type="EMBL" id="JAAGUZ010000077">
    <property type="protein sequence ID" value="NEW47270.1"/>
    <property type="molecule type" value="Genomic_DNA"/>
</dbReference>
<dbReference type="RefSeq" id="WP_163825172.1">
    <property type="nucleotide sequence ID" value="NZ_JAAGUX010000074.1"/>
</dbReference>
<dbReference type="Pfam" id="PF00300">
    <property type="entry name" value="His_Phos_1"/>
    <property type="match status" value="1"/>
</dbReference>
<dbReference type="GO" id="GO:0005737">
    <property type="term" value="C:cytoplasm"/>
    <property type="evidence" value="ECO:0007669"/>
    <property type="project" value="TreeGrafter"/>
</dbReference>
<dbReference type="SUPFAM" id="SSF53254">
    <property type="entry name" value="Phosphoglycerate mutase-like"/>
    <property type="match status" value="1"/>
</dbReference>
<dbReference type="Proteomes" id="UP000470876">
    <property type="component" value="Unassembled WGS sequence"/>
</dbReference>
<evidence type="ECO:0000313" key="2">
    <source>
        <dbReference type="EMBL" id="NEW59028.1"/>
    </source>
</evidence>
<dbReference type="InterPro" id="IPR029033">
    <property type="entry name" value="His_PPase_superfam"/>
</dbReference>
<gene>
    <name evidence="1" type="ORF">GV789_22900</name>
    <name evidence="2" type="ORF">GV794_25800</name>
</gene>
<dbReference type="CDD" id="cd07067">
    <property type="entry name" value="HP_PGM_like"/>
    <property type="match status" value="1"/>
</dbReference>
<keyword evidence="4" id="KW-1185">Reference proteome</keyword>
<sequence length="236" mass="26237">MQDNIAHHLPRLTELAGVLAIRHGQSTVNAASEGPAADTRPRVPDWDIELSPLGRKQAAKLGVWWSRLGREDRPSLVLCSPYRRAIHTWEAMKKASIRSGLDPVLVVDERLRDREMGALELWSPAAIRADAPEEAERRTRLGDWFYRPPGGESLADVTLRVRDLINDLERPAASTRILIIAHDATILALRRVFSGPAPELPEALPPVPNASISQWVQDGGRLKLVRWGESIDEGID</sequence>
<evidence type="ECO:0000313" key="1">
    <source>
        <dbReference type="EMBL" id="NEW47270.1"/>
    </source>
</evidence>
<dbReference type="InterPro" id="IPR013078">
    <property type="entry name" value="His_Pase_superF_clade-1"/>
</dbReference>
<comment type="caution">
    <text evidence="1">The sequence shown here is derived from an EMBL/GenBank/DDBJ whole genome shotgun (WGS) entry which is preliminary data.</text>
</comment>
<dbReference type="SMART" id="SM00855">
    <property type="entry name" value="PGAM"/>
    <property type="match status" value="1"/>
</dbReference>
<evidence type="ECO:0000313" key="3">
    <source>
        <dbReference type="Proteomes" id="UP000468928"/>
    </source>
</evidence>
<dbReference type="InterPro" id="IPR050275">
    <property type="entry name" value="PGM_Phosphatase"/>
</dbReference>
<proteinExistence type="predicted"/>